<keyword evidence="4" id="KW-1185">Reference proteome</keyword>
<dbReference type="Pfam" id="PF03571">
    <property type="entry name" value="Peptidase_M49"/>
    <property type="match status" value="2"/>
</dbReference>
<protein>
    <submittedName>
        <fullName evidence="3">Dipeptidyl peptidase 3</fullName>
    </submittedName>
</protein>
<dbReference type="GO" id="GO:0046872">
    <property type="term" value="F:metal ion binding"/>
    <property type="evidence" value="ECO:0007669"/>
    <property type="project" value="UniProtKB-KW"/>
</dbReference>
<name>A0AAE3SIG7_9BACT</name>
<organism evidence="3 4">
    <name type="scientific">Plebeiibacterium marinum</name>
    <dbReference type="NCBI Taxonomy" id="2992111"/>
    <lineage>
        <taxon>Bacteria</taxon>
        <taxon>Pseudomonadati</taxon>
        <taxon>Bacteroidota</taxon>
        <taxon>Bacteroidia</taxon>
        <taxon>Marinilabiliales</taxon>
        <taxon>Marinilabiliaceae</taxon>
        <taxon>Plebeiibacterium</taxon>
    </lineage>
</organism>
<evidence type="ECO:0000313" key="4">
    <source>
        <dbReference type="Proteomes" id="UP001207408"/>
    </source>
</evidence>
<proteinExistence type="predicted"/>
<keyword evidence="2" id="KW-0378">Hydrolase</keyword>
<gene>
    <name evidence="3" type="ORF">OM074_03595</name>
</gene>
<dbReference type="PANTHER" id="PTHR23422">
    <property type="entry name" value="DIPEPTIDYL PEPTIDASE III-RELATED"/>
    <property type="match status" value="1"/>
</dbReference>
<sequence length="648" mass="73950">MGVFAEKFDDIKIFRFDVPGFQKLTLKQKLYVYYLSQATLAGRDILWDQHGKYNLYLRDILEAVYVQVNEDQHAEWEAFVTYLKKVWFSSGVHHHYSTDKFIPGFSAETFSLWVSKLNVGAGKITDDHLNAQNLEKLKELIFNPEVSAKRVNTNPDFDLITSSANNFYHGVNQTEVESYYQKLKDESENKKLSFGLNSRLVKNNGKITEEVYKSSGLYGNAIDEIVHNLKQAKNYAESEEQIAIIDLLVRFYQTGDLETFDDFNISWVKALCGDVDFINGFIETYGDPMGMKATWEGLVQIKDEDETRKAQVIAENANWFEANSPVDKKFKKDEIVGISLKAINAVMLGGDCYPASPLGINLPNAEWIREEFGSKSVTLTNISNAHHKASLSTGFAEEFTCSGEDVELEKKYGAIADNLHTHLHECVGHGSGKLMAGVSSEDLKSFGSVIEEARADLYGLYFMYHPKTLELGLIPHLDAAKAHYNSYIRNGLLTQITRIKLGDHIEQAHMRNRQLICKWVYEKGQDEVIKKVIEKGKTYFVIHDFEKLHTLFGELLREIQRIKSEGDYEAAKLIVETYGVTIEKDLHREVLERYEKLKLPPFTGFLNPEMELQKKGEEIIDVCISYQTDYAQQMIGYSKKFGCLNAFD</sequence>
<dbReference type="PANTHER" id="PTHR23422:SF11">
    <property type="entry name" value="DIPEPTIDYL PEPTIDASE 3"/>
    <property type="match status" value="1"/>
</dbReference>
<evidence type="ECO:0000256" key="1">
    <source>
        <dbReference type="ARBA" id="ARBA00022723"/>
    </source>
</evidence>
<dbReference type="RefSeq" id="WP_301197915.1">
    <property type="nucleotide sequence ID" value="NZ_JAPDPI010000004.1"/>
</dbReference>
<dbReference type="GO" id="GO:0016787">
    <property type="term" value="F:hydrolase activity"/>
    <property type="evidence" value="ECO:0007669"/>
    <property type="project" value="UniProtKB-KW"/>
</dbReference>
<dbReference type="Gene3D" id="3.30.540.30">
    <property type="match status" value="1"/>
</dbReference>
<dbReference type="EMBL" id="JAPDPI010000004">
    <property type="protein sequence ID" value="MCW3804695.1"/>
    <property type="molecule type" value="Genomic_DNA"/>
</dbReference>
<keyword evidence="1" id="KW-0479">Metal-binding</keyword>
<dbReference type="AlphaFoldDB" id="A0AAE3SIG7"/>
<evidence type="ECO:0000313" key="3">
    <source>
        <dbReference type="EMBL" id="MCW3804695.1"/>
    </source>
</evidence>
<dbReference type="InterPro" id="IPR039461">
    <property type="entry name" value="Peptidase_M49"/>
</dbReference>
<accession>A0AAE3SIG7</accession>
<reference evidence="3" key="1">
    <citation type="submission" date="2022-10" db="EMBL/GenBank/DDBJ databases">
        <authorList>
            <person name="Yu W.X."/>
        </authorList>
    </citation>
    <scope>NUCLEOTIDE SEQUENCE</scope>
    <source>
        <strain evidence="3">D04</strain>
    </source>
</reference>
<comment type="caution">
    <text evidence="3">The sequence shown here is derived from an EMBL/GenBank/DDBJ whole genome shotgun (WGS) entry which is preliminary data.</text>
</comment>
<dbReference type="Proteomes" id="UP001207408">
    <property type="component" value="Unassembled WGS sequence"/>
</dbReference>
<evidence type="ECO:0000256" key="2">
    <source>
        <dbReference type="ARBA" id="ARBA00022801"/>
    </source>
</evidence>